<keyword evidence="5 7" id="KW-1133">Transmembrane helix</keyword>
<keyword evidence="6 7" id="KW-0472">Membrane</keyword>
<dbReference type="EMBL" id="CP022163">
    <property type="protein sequence ID" value="ATB30823.1"/>
    <property type="molecule type" value="Genomic_DNA"/>
</dbReference>
<gene>
    <name evidence="8" type="ORF">MEBOL_004285</name>
</gene>
<feature type="transmembrane region" description="Helical" evidence="7">
    <location>
        <begin position="246"/>
        <end position="269"/>
    </location>
</feature>
<keyword evidence="3" id="KW-1003">Cell membrane</keyword>
<reference evidence="8 9" key="1">
    <citation type="submission" date="2017-06" db="EMBL/GenBank/DDBJ databases">
        <authorList>
            <person name="Kim H.J."/>
            <person name="Triplett B.A."/>
        </authorList>
    </citation>
    <scope>NUCLEOTIDE SEQUENCE [LARGE SCALE GENOMIC DNA]</scope>
    <source>
        <strain evidence="8 9">DSM 14713</strain>
    </source>
</reference>
<evidence type="ECO:0000256" key="7">
    <source>
        <dbReference type="SAM" id="Phobius"/>
    </source>
</evidence>
<protein>
    <submittedName>
        <fullName evidence="8">Malate permease</fullName>
    </submittedName>
</protein>
<evidence type="ECO:0000313" key="8">
    <source>
        <dbReference type="EMBL" id="ATB30823.1"/>
    </source>
</evidence>
<keyword evidence="4 7" id="KW-0812">Transmembrane</keyword>
<dbReference type="AlphaFoldDB" id="A0A250IHW7"/>
<evidence type="ECO:0000256" key="5">
    <source>
        <dbReference type="ARBA" id="ARBA00022989"/>
    </source>
</evidence>
<evidence type="ECO:0000256" key="4">
    <source>
        <dbReference type="ARBA" id="ARBA00022692"/>
    </source>
</evidence>
<dbReference type="RefSeq" id="WP_095979233.1">
    <property type="nucleotide sequence ID" value="NZ_CP022163.1"/>
</dbReference>
<dbReference type="Pfam" id="PF03547">
    <property type="entry name" value="Mem_trans"/>
    <property type="match status" value="1"/>
</dbReference>
<dbReference type="InterPro" id="IPR004776">
    <property type="entry name" value="Mem_transp_PIN-like"/>
</dbReference>
<dbReference type="PANTHER" id="PTHR36838:SF1">
    <property type="entry name" value="SLR1864 PROTEIN"/>
    <property type="match status" value="1"/>
</dbReference>
<feature type="transmembrane region" description="Helical" evidence="7">
    <location>
        <begin position="218"/>
        <end position="240"/>
    </location>
</feature>
<keyword evidence="2" id="KW-0813">Transport</keyword>
<evidence type="ECO:0000256" key="1">
    <source>
        <dbReference type="ARBA" id="ARBA00004141"/>
    </source>
</evidence>
<name>A0A250IHW7_9BACT</name>
<feature type="transmembrane region" description="Helical" evidence="7">
    <location>
        <begin position="159"/>
        <end position="180"/>
    </location>
</feature>
<dbReference type="OrthoDB" id="9786183at2"/>
<evidence type="ECO:0000313" key="9">
    <source>
        <dbReference type="Proteomes" id="UP000217289"/>
    </source>
</evidence>
<evidence type="ECO:0000256" key="2">
    <source>
        <dbReference type="ARBA" id="ARBA00022448"/>
    </source>
</evidence>
<evidence type="ECO:0000256" key="6">
    <source>
        <dbReference type="ARBA" id="ARBA00023136"/>
    </source>
</evidence>
<evidence type="ECO:0000256" key="3">
    <source>
        <dbReference type="ARBA" id="ARBA00022475"/>
    </source>
</evidence>
<keyword evidence="9" id="KW-1185">Reference proteome</keyword>
<feature type="transmembrane region" description="Helical" evidence="7">
    <location>
        <begin position="128"/>
        <end position="147"/>
    </location>
</feature>
<accession>A0A250IHW7</accession>
<dbReference type="GO" id="GO:0016020">
    <property type="term" value="C:membrane"/>
    <property type="evidence" value="ECO:0007669"/>
    <property type="project" value="UniProtKB-SubCell"/>
</dbReference>
<dbReference type="Proteomes" id="UP000217289">
    <property type="component" value="Chromosome"/>
</dbReference>
<sequence>MIQIVALLVVSLVLGMLARRSGRFPEQTAPVLNTYVLYVALPALVLRSIHRLTLAPELLLAAFTPWLVFGGAWLFFRALGPRLGLAPGSVAALVLSGGLSNTAFVGLPFIEGVRGVQGVTVAVVVDQLGSFLVLSSVATLYASRAAARDADLGALTRKVLTFPPFLALVAGFLSQAWAWPGWVDEVLARMGASLTPLALFSVGYQLRLSGLAGRGRALGLGLGYKLVLAPLGIALLLLGVPGLSRLVFDVSVLQAAMGPMVTGAILAVEHELDPELAVLMVGVGVPMSFLTLYGILWALGPVGVF</sequence>
<dbReference type="KEGG" id="mbd:MEBOL_004285"/>
<dbReference type="GO" id="GO:0055085">
    <property type="term" value="P:transmembrane transport"/>
    <property type="evidence" value="ECO:0007669"/>
    <property type="project" value="InterPro"/>
</dbReference>
<dbReference type="PANTHER" id="PTHR36838">
    <property type="entry name" value="AUXIN EFFLUX CARRIER FAMILY PROTEIN"/>
    <property type="match status" value="1"/>
</dbReference>
<organism evidence="8 9">
    <name type="scientific">Melittangium boletus DSM 14713</name>
    <dbReference type="NCBI Taxonomy" id="1294270"/>
    <lineage>
        <taxon>Bacteria</taxon>
        <taxon>Pseudomonadati</taxon>
        <taxon>Myxococcota</taxon>
        <taxon>Myxococcia</taxon>
        <taxon>Myxococcales</taxon>
        <taxon>Cystobacterineae</taxon>
        <taxon>Archangiaceae</taxon>
        <taxon>Melittangium</taxon>
    </lineage>
</organism>
<proteinExistence type="predicted"/>
<feature type="transmembrane region" description="Helical" evidence="7">
    <location>
        <begin position="58"/>
        <end position="76"/>
    </location>
</feature>
<feature type="transmembrane region" description="Helical" evidence="7">
    <location>
        <begin position="276"/>
        <end position="299"/>
    </location>
</feature>
<feature type="transmembrane region" description="Helical" evidence="7">
    <location>
        <begin position="28"/>
        <end position="46"/>
    </location>
</feature>
<comment type="subcellular location">
    <subcellularLocation>
        <location evidence="1">Membrane</location>
        <topology evidence="1">Multi-pass membrane protein</topology>
    </subcellularLocation>
</comment>